<dbReference type="PRINTS" id="PR00080">
    <property type="entry name" value="SDRFAMILY"/>
</dbReference>
<dbReference type="NCBIfam" id="NF005214">
    <property type="entry name" value="PRK06701.1"/>
    <property type="match status" value="1"/>
</dbReference>
<evidence type="ECO:0000313" key="5">
    <source>
        <dbReference type="Proteomes" id="UP000272528"/>
    </source>
</evidence>
<comment type="similarity">
    <text evidence="1">Belongs to the short-chain dehydrogenases/reductases (SDR) family.</text>
</comment>
<reference evidence="5" key="1">
    <citation type="submission" date="2018-12" db="EMBL/GenBank/DDBJ databases">
        <title>Genome sequence of Peanibacillus sp.</title>
        <authorList>
            <person name="Subramani G."/>
            <person name="Srinivasan S."/>
            <person name="Kim M.K."/>
        </authorList>
    </citation>
    <scope>NUCLEOTIDE SEQUENCE [LARGE SCALE GENOMIC DNA]</scope>
    <source>
        <strain evidence="5">18JY67-1</strain>
    </source>
</reference>
<evidence type="ECO:0000256" key="3">
    <source>
        <dbReference type="SAM" id="MobiDB-lite"/>
    </source>
</evidence>
<dbReference type="GO" id="GO:0016614">
    <property type="term" value="F:oxidoreductase activity, acting on CH-OH group of donors"/>
    <property type="evidence" value="ECO:0007669"/>
    <property type="project" value="UniProtKB-ARBA"/>
</dbReference>
<proteinExistence type="inferred from homology"/>
<sequence length="295" mass="31621">MATMTAQHNEQTKPSSFPPQHQNQQPGIESEMTPLPMFDCPNYKPAGKLAGKVAIITGGDSGIGRAVSLIYAKEGADVAIVYLSEDNDASEIKGRIEALGRRCITIAGDIGDPEFCKKAVYDTTSQLGGLDIVVNNAAEQHPQESLELITPQQLERTFKTNVFGMFYMTQAAMPHLQSGSVIINTSSITAYKGSKDLLDYSSTKGAQVAFTRSLAMNLASQGIRVNAVAPGPIWTPLIPSTFDEQKVAKFGADTPMKRAGQPEELAPAYVYLACEDSSYMSGQVLHVNGGEIVNG</sequence>
<dbReference type="Proteomes" id="UP000272528">
    <property type="component" value="Chromosome"/>
</dbReference>
<keyword evidence="2" id="KW-0560">Oxidoreductase</keyword>
<accession>A0A3S9A9A6</accession>
<dbReference type="Pfam" id="PF13561">
    <property type="entry name" value="adh_short_C2"/>
    <property type="match status" value="1"/>
</dbReference>
<dbReference type="OrthoDB" id="9803333at2"/>
<dbReference type="AlphaFoldDB" id="A0A3S9A9A6"/>
<keyword evidence="5" id="KW-1185">Reference proteome</keyword>
<dbReference type="InterPro" id="IPR002347">
    <property type="entry name" value="SDR_fam"/>
</dbReference>
<name>A0A3S9A9A6_9BACL</name>
<evidence type="ECO:0000256" key="2">
    <source>
        <dbReference type="ARBA" id="ARBA00023002"/>
    </source>
</evidence>
<evidence type="ECO:0000256" key="1">
    <source>
        <dbReference type="ARBA" id="ARBA00006484"/>
    </source>
</evidence>
<feature type="compositionally biased region" description="Polar residues" evidence="3">
    <location>
        <begin position="1"/>
        <end position="27"/>
    </location>
</feature>
<feature type="region of interest" description="Disordered" evidence="3">
    <location>
        <begin position="1"/>
        <end position="35"/>
    </location>
</feature>
<organism evidence="4 5">
    <name type="scientific">Paenibacillus albus</name>
    <dbReference type="NCBI Taxonomy" id="2495582"/>
    <lineage>
        <taxon>Bacteria</taxon>
        <taxon>Bacillati</taxon>
        <taxon>Bacillota</taxon>
        <taxon>Bacilli</taxon>
        <taxon>Bacillales</taxon>
        <taxon>Paenibacillaceae</taxon>
        <taxon>Paenibacillus</taxon>
    </lineage>
</organism>
<dbReference type="PRINTS" id="PR00081">
    <property type="entry name" value="GDHRDH"/>
</dbReference>
<dbReference type="PANTHER" id="PTHR48107:SF16">
    <property type="entry name" value="NADPH-DEPENDENT ALDEHYDE REDUCTASE 1, CHLOROPLASTIC"/>
    <property type="match status" value="1"/>
</dbReference>
<dbReference type="FunFam" id="3.40.50.720:FF:000084">
    <property type="entry name" value="Short-chain dehydrogenase reductase"/>
    <property type="match status" value="1"/>
</dbReference>
<dbReference type="InterPro" id="IPR036291">
    <property type="entry name" value="NAD(P)-bd_dom_sf"/>
</dbReference>
<dbReference type="PANTHER" id="PTHR48107">
    <property type="entry name" value="NADPH-DEPENDENT ALDEHYDE REDUCTASE-LIKE PROTEIN, CHLOROPLASTIC-RELATED"/>
    <property type="match status" value="1"/>
</dbReference>
<dbReference type="GO" id="GO:0008206">
    <property type="term" value="P:bile acid metabolic process"/>
    <property type="evidence" value="ECO:0007669"/>
    <property type="project" value="UniProtKB-ARBA"/>
</dbReference>
<dbReference type="EMBL" id="CP034437">
    <property type="protein sequence ID" value="AZN42322.1"/>
    <property type="molecule type" value="Genomic_DNA"/>
</dbReference>
<gene>
    <name evidence="4" type="ORF">EJC50_23540</name>
</gene>
<evidence type="ECO:0000313" key="4">
    <source>
        <dbReference type="EMBL" id="AZN42322.1"/>
    </source>
</evidence>
<dbReference type="Gene3D" id="3.40.50.720">
    <property type="entry name" value="NAD(P)-binding Rossmann-like Domain"/>
    <property type="match status" value="1"/>
</dbReference>
<protein>
    <submittedName>
        <fullName evidence="4">SDR family oxidoreductase</fullName>
    </submittedName>
</protein>
<dbReference type="CDD" id="cd05355">
    <property type="entry name" value="SDR_c1"/>
    <property type="match status" value="1"/>
</dbReference>
<dbReference type="SUPFAM" id="SSF51735">
    <property type="entry name" value="NAD(P)-binding Rossmann-fold domains"/>
    <property type="match status" value="1"/>
</dbReference>
<dbReference type="KEGG" id="palb:EJC50_23540"/>